<organism evidence="1">
    <name type="scientific">uncultured Caudovirales phage</name>
    <dbReference type="NCBI Taxonomy" id="2100421"/>
    <lineage>
        <taxon>Viruses</taxon>
        <taxon>Duplodnaviria</taxon>
        <taxon>Heunggongvirae</taxon>
        <taxon>Uroviricota</taxon>
        <taxon>Caudoviricetes</taxon>
        <taxon>Peduoviridae</taxon>
        <taxon>Maltschvirus</taxon>
        <taxon>Maltschvirus maltsch</taxon>
    </lineage>
</organism>
<evidence type="ECO:0000313" key="1">
    <source>
        <dbReference type="EMBL" id="CAB4168353.1"/>
    </source>
</evidence>
<accession>A0A6J5PA14</accession>
<name>A0A6J5PA14_9CAUD</name>
<reference evidence="1" key="1">
    <citation type="submission" date="2020-05" db="EMBL/GenBank/DDBJ databases">
        <authorList>
            <person name="Chiriac C."/>
            <person name="Salcher M."/>
            <person name="Ghai R."/>
            <person name="Kavagutti S V."/>
        </authorList>
    </citation>
    <scope>NUCLEOTIDE SEQUENCE</scope>
</reference>
<feature type="non-terminal residue" evidence="1">
    <location>
        <position position="1"/>
    </location>
</feature>
<proteinExistence type="predicted"/>
<sequence>RYRRQVTIDIKNAGDQIINEARSMVAHFDNSKNNGAPLSGMVRGREKNWKTSAVQSGFKVKVGVRASKERYVNYQRGGIPSGPKGRGTQGTYTEQVAYGSKPYQLMVIQQADAAGAIYDHAGRQTGTSTFVTNLDTEVGPEPRAIDIAVERNKEAVTDKVRQIVQTVENLISRDIEAQSGN</sequence>
<gene>
    <name evidence="1" type="ORF">UFOVP877_1</name>
</gene>
<protein>
    <submittedName>
        <fullName evidence="1">Uncharacterized protein</fullName>
    </submittedName>
</protein>
<dbReference type="EMBL" id="LR796825">
    <property type="protein sequence ID" value="CAB4168353.1"/>
    <property type="molecule type" value="Genomic_DNA"/>
</dbReference>